<reference evidence="3" key="1">
    <citation type="submission" date="2019-06" db="EMBL/GenBank/DDBJ databases">
        <authorList>
            <consortium name="Wellcome Sanger Institute Data Sharing"/>
        </authorList>
    </citation>
    <scope>NUCLEOTIDE SEQUENCE [LARGE SCALE GENOMIC DNA]</scope>
</reference>
<evidence type="ECO:0000256" key="1">
    <source>
        <dbReference type="ARBA" id="ARBA00022999"/>
    </source>
</evidence>
<gene>
    <name evidence="3" type="primary">zgc:100829</name>
</gene>
<sequence length="350" mass="37769">MLQQILKDMYIDPDVLNALNEDQKKTLFLKMRQEQVRRWKEREEKLEREGGNAESKKTKPKTANSKSVSWLLGRDGDVAVIVIGEVDELKTSKIISSGFAEKKTPSLQNNDCHQKTILKSNLVHRKNTEPARTERENLPPATQQPGIPLNLKGKCEEVGSLLPLQVSVSEHASPPAAEKPELKSGSATEEKAAPQPSICSRPPMRVSHINVRPASANAGLASANTRPGLAHLKLATATTSPVPSSTAKTDSGLKSPTTAGFHKQEPQRPQESQGGKDVHVAEAPRGATSEEARSAGSAATCAGRGRVAQLMKTFSVESPTPPAQTPSRSNKPPIPSKPNHLRVMTTPSVR</sequence>
<feature type="region of interest" description="Disordered" evidence="2">
    <location>
        <begin position="120"/>
        <end position="151"/>
    </location>
</feature>
<protein>
    <submittedName>
        <fullName evidence="3">Zgc:100829</fullName>
    </submittedName>
</protein>
<reference evidence="3" key="2">
    <citation type="submission" date="2025-08" db="UniProtKB">
        <authorList>
            <consortium name="Ensembl"/>
        </authorList>
    </citation>
    <scope>IDENTIFICATION</scope>
</reference>
<dbReference type="FunCoup" id="A0A667Z727">
    <property type="interactions" value="153"/>
</dbReference>
<dbReference type="Ensembl" id="ENSMMDT00005032471.1">
    <property type="protein sequence ID" value="ENSMMDP00005031754.1"/>
    <property type="gene ID" value="ENSMMDG00005014974.1"/>
</dbReference>
<feature type="compositionally biased region" description="Low complexity" evidence="2">
    <location>
        <begin position="237"/>
        <end position="249"/>
    </location>
</feature>
<feature type="compositionally biased region" description="Basic and acidic residues" evidence="2">
    <location>
        <begin position="262"/>
        <end position="293"/>
    </location>
</feature>
<dbReference type="PANTHER" id="PTHR14388:SF5">
    <property type="entry name" value="SH2 DOMAIN-CONTAINING PROTEIN 4A"/>
    <property type="match status" value="1"/>
</dbReference>
<keyword evidence="1" id="KW-0727">SH2 domain</keyword>
<feature type="region of interest" description="Disordered" evidence="2">
    <location>
        <begin position="237"/>
        <end position="350"/>
    </location>
</feature>
<dbReference type="PANTHER" id="PTHR14388">
    <property type="entry name" value="T CELL-SPECIFIC ADAPTER PROTEIN TSAD"/>
    <property type="match status" value="1"/>
</dbReference>
<feature type="compositionally biased region" description="Basic and acidic residues" evidence="2">
    <location>
        <begin position="39"/>
        <end position="57"/>
    </location>
</feature>
<dbReference type="Proteomes" id="UP000472263">
    <property type="component" value="Chromosome 14"/>
</dbReference>
<dbReference type="AlphaFoldDB" id="A0A667Z727"/>
<proteinExistence type="predicted"/>
<dbReference type="OrthoDB" id="10003345at2759"/>
<keyword evidence="4" id="KW-1185">Reference proteome</keyword>
<evidence type="ECO:0000313" key="3">
    <source>
        <dbReference type="Ensembl" id="ENSMMDP00005031754.1"/>
    </source>
</evidence>
<feature type="region of interest" description="Disordered" evidence="2">
    <location>
        <begin position="171"/>
        <end position="203"/>
    </location>
</feature>
<evidence type="ECO:0000313" key="4">
    <source>
        <dbReference type="Proteomes" id="UP000472263"/>
    </source>
</evidence>
<reference evidence="3" key="3">
    <citation type="submission" date="2025-09" db="UniProtKB">
        <authorList>
            <consortium name="Ensembl"/>
        </authorList>
    </citation>
    <scope>IDENTIFICATION</scope>
</reference>
<feature type="compositionally biased region" description="Basic and acidic residues" evidence="2">
    <location>
        <begin position="178"/>
        <end position="192"/>
    </location>
</feature>
<dbReference type="GeneTree" id="ENSGT00940000157357"/>
<feature type="region of interest" description="Disordered" evidence="2">
    <location>
        <begin position="39"/>
        <end position="65"/>
    </location>
</feature>
<name>A0A667Z727_9TELE</name>
<evidence type="ECO:0000256" key="2">
    <source>
        <dbReference type="SAM" id="MobiDB-lite"/>
    </source>
</evidence>
<organism evidence="3 4">
    <name type="scientific">Myripristis murdjan</name>
    <name type="common">pinecone soldierfish</name>
    <dbReference type="NCBI Taxonomy" id="586833"/>
    <lineage>
        <taxon>Eukaryota</taxon>
        <taxon>Metazoa</taxon>
        <taxon>Chordata</taxon>
        <taxon>Craniata</taxon>
        <taxon>Vertebrata</taxon>
        <taxon>Euteleostomi</taxon>
        <taxon>Actinopterygii</taxon>
        <taxon>Neopterygii</taxon>
        <taxon>Teleostei</taxon>
        <taxon>Neoteleostei</taxon>
        <taxon>Acanthomorphata</taxon>
        <taxon>Holocentriformes</taxon>
        <taxon>Holocentridae</taxon>
        <taxon>Myripristis</taxon>
    </lineage>
</organism>
<feature type="compositionally biased region" description="Basic and acidic residues" evidence="2">
    <location>
        <begin position="126"/>
        <end position="137"/>
    </location>
</feature>
<accession>A0A667Z727</accession>
<dbReference type="GO" id="GO:0005737">
    <property type="term" value="C:cytoplasm"/>
    <property type="evidence" value="ECO:0007669"/>
    <property type="project" value="TreeGrafter"/>
</dbReference>
<dbReference type="InParanoid" id="A0A667Z727"/>